<keyword evidence="3" id="KW-0808">Transferase</keyword>
<dbReference type="STRING" id="1855823.MCCS_08950"/>
<accession>A0A1W7AAA4</accession>
<dbReference type="InterPro" id="IPR001296">
    <property type="entry name" value="Glyco_trans_1"/>
</dbReference>
<evidence type="ECO:0000259" key="2">
    <source>
        <dbReference type="Pfam" id="PF13579"/>
    </source>
</evidence>
<dbReference type="CDD" id="cd03794">
    <property type="entry name" value="GT4_WbuB-like"/>
    <property type="match status" value="1"/>
</dbReference>
<dbReference type="InterPro" id="IPR050194">
    <property type="entry name" value="Glycosyltransferase_grp1"/>
</dbReference>
<dbReference type="EMBL" id="CP021059">
    <property type="protein sequence ID" value="ARQ06542.1"/>
    <property type="molecule type" value="Genomic_DNA"/>
</dbReference>
<evidence type="ECO:0000313" key="4">
    <source>
        <dbReference type="Proteomes" id="UP000194154"/>
    </source>
</evidence>
<name>A0A1W7AAA4_9STAP</name>
<gene>
    <name evidence="3" type="ORF">MCCS_08950</name>
</gene>
<dbReference type="Proteomes" id="UP000194154">
    <property type="component" value="Chromosome"/>
</dbReference>
<dbReference type="InterPro" id="IPR028098">
    <property type="entry name" value="Glyco_trans_4-like_N"/>
</dbReference>
<dbReference type="GO" id="GO:0016758">
    <property type="term" value="F:hexosyltransferase activity"/>
    <property type="evidence" value="ECO:0007669"/>
    <property type="project" value="TreeGrafter"/>
</dbReference>
<dbReference type="AlphaFoldDB" id="A0A1W7AAA4"/>
<evidence type="ECO:0000259" key="1">
    <source>
        <dbReference type="Pfam" id="PF00534"/>
    </source>
</evidence>
<protein>
    <submittedName>
        <fullName evidence="3">Putative glycosyl transferase</fullName>
    </submittedName>
</protein>
<feature type="domain" description="Glycosyl transferase family 1" evidence="1">
    <location>
        <begin position="218"/>
        <end position="386"/>
    </location>
</feature>
<dbReference type="GeneID" id="35295028"/>
<dbReference type="Gene3D" id="3.40.50.2000">
    <property type="entry name" value="Glycogen Phosphorylase B"/>
    <property type="match status" value="2"/>
</dbReference>
<dbReference type="KEGG" id="mcak:MCCS_08950"/>
<feature type="domain" description="Glycosyltransferase subfamily 4-like N-terminal" evidence="2">
    <location>
        <begin position="19"/>
        <end position="202"/>
    </location>
</feature>
<keyword evidence="4" id="KW-1185">Reference proteome</keyword>
<dbReference type="PANTHER" id="PTHR45947:SF3">
    <property type="entry name" value="SULFOQUINOVOSYL TRANSFERASE SQD2"/>
    <property type="match status" value="1"/>
</dbReference>
<dbReference type="Pfam" id="PF00534">
    <property type="entry name" value="Glycos_transf_1"/>
    <property type="match status" value="1"/>
</dbReference>
<dbReference type="OrthoDB" id="9811902at2"/>
<proteinExistence type="predicted"/>
<evidence type="ECO:0000313" key="3">
    <source>
        <dbReference type="EMBL" id="ARQ06542.1"/>
    </source>
</evidence>
<dbReference type="Pfam" id="PF13579">
    <property type="entry name" value="Glyco_trans_4_4"/>
    <property type="match status" value="1"/>
</dbReference>
<dbReference type="RefSeq" id="WP_086042204.1">
    <property type="nucleotide sequence ID" value="NZ_CP021059.1"/>
</dbReference>
<organism evidence="3 4">
    <name type="scientific">Macrococcoides canis</name>
    <dbReference type="NCBI Taxonomy" id="1855823"/>
    <lineage>
        <taxon>Bacteria</taxon>
        <taxon>Bacillati</taxon>
        <taxon>Bacillota</taxon>
        <taxon>Bacilli</taxon>
        <taxon>Bacillales</taxon>
        <taxon>Staphylococcaceae</taxon>
        <taxon>Macrococcoides</taxon>
    </lineage>
</organism>
<reference evidence="3 4" key="1">
    <citation type="journal article" date="2017" name="Int. J. Syst. Evol. Microbiol.">
        <title>Macrococcus canis sp. nov., a skin bacterium associated with infections in dogs.</title>
        <authorList>
            <person name="Gobeli Brawand S."/>
            <person name="Cotting K."/>
            <person name="Gomez-Sanz E."/>
            <person name="Collaud A."/>
            <person name="Thomann A."/>
            <person name="Brodard I."/>
            <person name="Rodriguez-Campos S."/>
            <person name="Strauss C."/>
            <person name="Perreten V."/>
        </authorList>
    </citation>
    <scope>NUCLEOTIDE SEQUENCE [LARGE SCALE GENOMIC DNA]</scope>
    <source>
        <strain evidence="3 4">KM45013</strain>
    </source>
</reference>
<sequence>MKILIVHQFYLNENDPGGSRFNQFVEHWSNLGHEITVIAGTVNYTTGKAPDEYKGKLFVKEKPKKNVTVIRTHVSESYNKSFIGRLWGYFSFNFSSTLAMFRIKSPDVILVSSPPLFVGLTGIFAKYFFRKPLIFEIRDLWPESAIDTGVLKSKLIIKLSYLIEKKCYETANLINVLTPAFKDKLISNKNVEAGKIIYIPNGADLDIFNEENRDHSLKEKLGLKDKFIITYTGAHGLANNLKYLLQIAQKIEKIDEDIHFMLIGAGMLKNELIEFKNKNNINNVSFIDAQPKKDIPKYINISDVCLALLKKNDTFKSVYPNKMFDYMSCKKPILIGIDGIARKVVEDDSMSGVYLDQENINKAIDTIIKLKNETDSLSQMGENGYNFVINNFERKSLSDKYLKYMLKLSNKE</sequence>
<dbReference type="SUPFAM" id="SSF53756">
    <property type="entry name" value="UDP-Glycosyltransferase/glycogen phosphorylase"/>
    <property type="match status" value="1"/>
</dbReference>
<dbReference type="PANTHER" id="PTHR45947">
    <property type="entry name" value="SULFOQUINOVOSYL TRANSFERASE SQD2"/>
    <property type="match status" value="1"/>
</dbReference>